<gene>
    <name evidence="2" type="ORF">PBY51_019667</name>
</gene>
<sequence>MTSRLVTGAGSLDPSLRTPGRTGAVNPLTPACFPGCFRAETRWKHFISLPTLNGAAQPDGRPQKRFNLI</sequence>
<protein>
    <submittedName>
        <fullName evidence="2">Uncharacterized protein</fullName>
    </submittedName>
</protein>
<proteinExistence type="predicted"/>
<dbReference type="EMBL" id="JAUZQC010000009">
    <property type="protein sequence ID" value="KAK5865391.1"/>
    <property type="molecule type" value="Genomic_DNA"/>
</dbReference>
<evidence type="ECO:0000256" key="1">
    <source>
        <dbReference type="SAM" id="MobiDB-lite"/>
    </source>
</evidence>
<feature type="region of interest" description="Disordered" evidence="1">
    <location>
        <begin position="1"/>
        <end position="24"/>
    </location>
</feature>
<evidence type="ECO:0000313" key="3">
    <source>
        <dbReference type="Proteomes" id="UP001346869"/>
    </source>
</evidence>
<keyword evidence="3" id="KW-1185">Reference proteome</keyword>
<accession>A0AAN8AJY4</accession>
<organism evidence="2 3">
    <name type="scientific">Eleginops maclovinus</name>
    <name type="common">Patagonian blennie</name>
    <name type="synonym">Eleginus maclovinus</name>
    <dbReference type="NCBI Taxonomy" id="56733"/>
    <lineage>
        <taxon>Eukaryota</taxon>
        <taxon>Metazoa</taxon>
        <taxon>Chordata</taxon>
        <taxon>Craniata</taxon>
        <taxon>Vertebrata</taxon>
        <taxon>Euteleostomi</taxon>
        <taxon>Actinopterygii</taxon>
        <taxon>Neopterygii</taxon>
        <taxon>Teleostei</taxon>
        <taxon>Neoteleostei</taxon>
        <taxon>Acanthomorphata</taxon>
        <taxon>Eupercaria</taxon>
        <taxon>Perciformes</taxon>
        <taxon>Notothenioidei</taxon>
        <taxon>Eleginopidae</taxon>
        <taxon>Eleginops</taxon>
    </lineage>
</organism>
<dbReference type="Proteomes" id="UP001346869">
    <property type="component" value="Unassembled WGS sequence"/>
</dbReference>
<evidence type="ECO:0000313" key="2">
    <source>
        <dbReference type="EMBL" id="KAK5865391.1"/>
    </source>
</evidence>
<reference evidence="2 3" key="1">
    <citation type="journal article" date="2023" name="Genes (Basel)">
        <title>Chromosome-Level Genome Assembly and Circadian Gene Repertoire of the Patagonia Blennie Eleginops maclovinus-The Closest Ancestral Proxy of Antarctic Cryonotothenioids.</title>
        <authorList>
            <person name="Cheng C.C."/>
            <person name="Rivera-Colon A.G."/>
            <person name="Minhas B.F."/>
            <person name="Wilson L."/>
            <person name="Rayamajhi N."/>
            <person name="Vargas-Chacoff L."/>
            <person name="Catchen J.M."/>
        </authorList>
    </citation>
    <scope>NUCLEOTIDE SEQUENCE [LARGE SCALE GENOMIC DNA]</scope>
    <source>
        <strain evidence="2">JMC-PN-2008</strain>
    </source>
</reference>
<comment type="caution">
    <text evidence="2">The sequence shown here is derived from an EMBL/GenBank/DDBJ whole genome shotgun (WGS) entry which is preliminary data.</text>
</comment>
<reference evidence="2 3" key="2">
    <citation type="journal article" date="2023" name="Mol. Biol. Evol.">
        <title>Genomics of Secondarily Temperate Adaptation in the Only Non-Antarctic Icefish.</title>
        <authorList>
            <person name="Rivera-Colon A.G."/>
            <person name="Rayamajhi N."/>
            <person name="Minhas B.F."/>
            <person name="Madrigal G."/>
            <person name="Bilyk K.T."/>
            <person name="Yoon V."/>
            <person name="Hune M."/>
            <person name="Gregory S."/>
            <person name="Cheng C.H.C."/>
            <person name="Catchen J.M."/>
        </authorList>
    </citation>
    <scope>NUCLEOTIDE SEQUENCE [LARGE SCALE GENOMIC DNA]</scope>
    <source>
        <strain evidence="2">JMC-PN-2008</strain>
    </source>
</reference>
<dbReference type="AlphaFoldDB" id="A0AAN8AJY4"/>
<name>A0AAN8AJY4_ELEMC</name>